<comment type="caution">
    <text evidence="2">The sequence shown here is derived from an EMBL/GenBank/DDBJ whole genome shotgun (WGS) entry which is preliminary data.</text>
</comment>
<name>A0A835YI10_9STRA</name>
<organism evidence="2 3">
    <name type="scientific">Tribonema minus</name>
    <dbReference type="NCBI Taxonomy" id="303371"/>
    <lineage>
        <taxon>Eukaryota</taxon>
        <taxon>Sar</taxon>
        <taxon>Stramenopiles</taxon>
        <taxon>Ochrophyta</taxon>
        <taxon>PX clade</taxon>
        <taxon>Xanthophyceae</taxon>
        <taxon>Tribonematales</taxon>
        <taxon>Tribonemataceae</taxon>
        <taxon>Tribonema</taxon>
    </lineage>
</organism>
<proteinExistence type="predicted"/>
<keyword evidence="1" id="KW-0732">Signal</keyword>
<feature type="chain" id="PRO_5032346264" description="Secreted protein" evidence="1">
    <location>
        <begin position="17"/>
        <end position="322"/>
    </location>
</feature>
<gene>
    <name evidence="2" type="ORF">JKP88DRAFT_250090</name>
</gene>
<evidence type="ECO:0000256" key="1">
    <source>
        <dbReference type="SAM" id="SignalP"/>
    </source>
</evidence>
<evidence type="ECO:0000313" key="3">
    <source>
        <dbReference type="Proteomes" id="UP000664859"/>
    </source>
</evidence>
<dbReference type="AlphaFoldDB" id="A0A835YI10"/>
<evidence type="ECO:0008006" key="4">
    <source>
        <dbReference type="Google" id="ProtNLM"/>
    </source>
</evidence>
<evidence type="ECO:0000313" key="2">
    <source>
        <dbReference type="EMBL" id="KAG5175530.1"/>
    </source>
</evidence>
<dbReference type="EMBL" id="JAFCMP010000548">
    <property type="protein sequence ID" value="KAG5175530.1"/>
    <property type="molecule type" value="Genomic_DNA"/>
</dbReference>
<protein>
    <recommendedName>
        <fullName evidence="4">Secreted protein</fullName>
    </recommendedName>
</protein>
<dbReference type="Proteomes" id="UP000664859">
    <property type="component" value="Unassembled WGS sequence"/>
</dbReference>
<accession>A0A835YI10</accession>
<sequence length="322" mass="36575">MLNYSMLPIMWQAALAFIVRMCDTSEHCVQHRMTCTQFARTKVMATKERSAFGPDLAKREHSSNKRHMHDEQAIVNRVSPVPVLVIRQICSMYMARHAIGTQDGTWRQVGQLCVDLTTCSMRQSPELRPCDMQRMPSAVTIVHSQIALSVAAAPAHKLRSAPLWPRLCRSLEQPYAKREVRFCSREEKLKNVLHRSCMLLPAQCMILVQRPATQHVCRRTGLLQRRPTSFFGLNEINFNPVCWTRHMQHTHIAVDCGSASAVIAHRSRTRRPSSCLAAAFHVHRCATRLPIKFIPIMSTRRADITRDCVIGIRQSSCAATIV</sequence>
<reference evidence="2" key="1">
    <citation type="submission" date="2021-02" db="EMBL/GenBank/DDBJ databases">
        <title>First Annotated Genome of the Yellow-green Alga Tribonema minus.</title>
        <authorList>
            <person name="Mahan K.M."/>
        </authorList>
    </citation>
    <scope>NUCLEOTIDE SEQUENCE</scope>
    <source>
        <strain evidence="2">UTEX B ZZ1240</strain>
    </source>
</reference>
<keyword evidence="3" id="KW-1185">Reference proteome</keyword>
<feature type="signal peptide" evidence="1">
    <location>
        <begin position="1"/>
        <end position="16"/>
    </location>
</feature>